<dbReference type="Pfam" id="PF23024">
    <property type="entry name" value="AMP-dom_DIP2-like"/>
    <property type="match status" value="1"/>
</dbReference>
<dbReference type="InterPro" id="IPR020806">
    <property type="entry name" value="PKS_PP-bd"/>
</dbReference>
<evidence type="ECO:0000256" key="5">
    <source>
        <dbReference type="ARBA" id="ARBA00022450"/>
    </source>
</evidence>
<dbReference type="GO" id="GO:0008610">
    <property type="term" value="P:lipid biosynthetic process"/>
    <property type="evidence" value="ECO:0007669"/>
    <property type="project" value="InterPro"/>
</dbReference>
<dbReference type="Gene3D" id="2.30.38.10">
    <property type="entry name" value="Luciferase, Domain 3"/>
    <property type="match status" value="1"/>
</dbReference>
<feature type="region of interest" description="Disordered" evidence="11">
    <location>
        <begin position="2053"/>
        <end position="2088"/>
    </location>
</feature>
<feature type="compositionally biased region" description="Basic and acidic residues" evidence="11">
    <location>
        <begin position="2079"/>
        <end position="2088"/>
    </location>
</feature>
<dbReference type="Gene3D" id="3.30.300.30">
    <property type="match status" value="2"/>
</dbReference>
<dbReference type="Pfam" id="PF00550">
    <property type="entry name" value="PP-binding"/>
    <property type="match status" value="2"/>
</dbReference>
<dbReference type="PROSITE" id="PS00455">
    <property type="entry name" value="AMP_BINDING"/>
    <property type="match status" value="2"/>
</dbReference>
<keyword evidence="8" id="KW-0276">Fatty acid metabolism</keyword>
<evidence type="ECO:0000256" key="10">
    <source>
        <dbReference type="ARBA" id="ARBA00033440"/>
    </source>
</evidence>
<evidence type="ECO:0000313" key="13">
    <source>
        <dbReference type="EMBL" id="RKT55152.1"/>
    </source>
</evidence>
<dbReference type="InterPro" id="IPR013120">
    <property type="entry name" value="FAR_NAD-bd"/>
</dbReference>
<dbReference type="NCBIfam" id="TIGR01746">
    <property type="entry name" value="Thioester-redct"/>
    <property type="match status" value="1"/>
</dbReference>
<dbReference type="Pfam" id="PF00501">
    <property type="entry name" value="AMP-binding"/>
    <property type="match status" value="2"/>
</dbReference>
<dbReference type="InterPro" id="IPR036291">
    <property type="entry name" value="NAD(P)-bd_dom_sf"/>
</dbReference>
<dbReference type="FunFam" id="3.40.50.12780:FF:000013">
    <property type="entry name" value="Long-chain-fatty-acid--AMP ligase FadD32"/>
    <property type="match status" value="1"/>
</dbReference>
<dbReference type="InterPro" id="IPR036736">
    <property type="entry name" value="ACP-like_sf"/>
</dbReference>
<dbReference type="CDD" id="cd05931">
    <property type="entry name" value="FAAL"/>
    <property type="match status" value="1"/>
</dbReference>
<dbReference type="InterPro" id="IPR010071">
    <property type="entry name" value="AA_adenyl_dom"/>
</dbReference>
<keyword evidence="14" id="KW-1185">Reference proteome</keyword>
<feature type="region of interest" description="Disordered" evidence="11">
    <location>
        <begin position="967"/>
        <end position="986"/>
    </location>
</feature>
<dbReference type="GO" id="GO:0031177">
    <property type="term" value="F:phosphopantetheine binding"/>
    <property type="evidence" value="ECO:0007669"/>
    <property type="project" value="InterPro"/>
</dbReference>
<evidence type="ECO:0000256" key="11">
    <source>
        <dbReference type="SAM" id="MobiDB-lite"/>
    </source>
</evidence>
<feature type="compositionally biased region" description="Low complexity" evidence="11">
    <location>
        <begin position="1721"/>
        <end position="1747"/>
    </location>
</feature>
<dbReference type="InterPro" id="IPR025110">
    <property type="entry name" value="AMP-bd_C"/>
</dbReference>
<dbReference type="Proteomes" id="UP000282084">
    <property type="component" value="Unassembled WGS sequence"/>
</dbReference>
<dbReference type="Gene3D" id="1.10.1200.10">
    <property type="entry name" value="ACP-like"/>
    <property type="match status" value="2"/>
</dbReference>
<comment type="similarity">
    <text evidence="3">Belongs to the ATP-dependent AMP-binding enzyme family. MbtB subfamily.</text>
</comment>
<keyword evidence="6" id="KW-0597">Phosphoprotein</keyword>
<keyword evidence="7" id="KW-0436">Ligase</keyword>
<evidence type="ECO:0000256" key="8">
    <source>
        <dbReference type="ARBA" id="ARBA00022832"/>
    </source>
</evidence>
<dbReference type="OrthoDB" id="3671040at2"/>
<gene>
    <name evidence="13" type="ORF">C8E97_3810</name>
</gene>
<dbReference type="Gene3D" id="3.40.50.12780">
    <property type="entry name" value="N-terminal domain of ligase-like"/>
    <property type="match status" value="1"/>
</dbReference>
<dbReference type="Gene3D" id="3.30.559.10">
    <property type="entry name" value="Chloramphenicol acetyltransferase-like domain"/>
    <property type="match status" value="1"/>
</dbReference>
<dbReference type="Gene3D" id="3.40.50.980">
    <property type="match status" value="2"/>
</dbReference>
<dbReference type="Pfam" id="PF07993">
    <property type="entry name" value="NAD_binding_4"/>
    <property type="match status" value="1"/>
</dbReference>
<dbReference type="PANTHER" id="PTHR45527">
    <property type="entry name" value="NONRIBOSOMAL PEPTIDE SYNTHETASE"/>
    <property type="match status" value="1"/>
</dbReference>
<dbReference type="FunFam" id="3.40.50.12780:FF:000012">
    <property type="entry name" value="Non-ribosomal peptide synthetase"/>
    <property type="match status" value="1"/>
</dbReference>
<dbReference type="SUPFAM" id="SSF55469">
    <property type="entry name" value="FMN-dependent nitroreductase-like"/>
    <property type="match status" value="1"/>
</dbReference>
<evidence type="ECO:0000256" key="9">
    <source>
        <dbReference type="ARBA" id="ARBA00023098"/>
    </source>
</evidence>
<dbReference type="Gene3D" id="3.40.50.720">
    <property type="entry name" value="NAD(P)-binding Rossmann-like Domain"/>
    <property type="match status" value="1"/>
</dbReference>
<dbReference type="PANTHER" id="PTHR45527:SF10">
    <property type="entry name" value="PYOCHELIN SYNTHASE PCHF"/>
    <property type="match status" value="1"/>
</dbReference>
<evidence type="ECO:0000256" key="1">
    <source>
        <dbReference type="ARBA" id="ARBA00001957"/>
    </source>
</evidence>
<dbReference type="GO" id="GO:0016491">
    <property type="term" value="F:oxidoreductase activity"/>
    <property type="evidence" value="ECO:0007669"/>
    <property type="project" value="InterPro"/>
</dbReference>
<dbReference type="Pfam" id="PF00881">
    <property type="entry name" value="Nitroreductase"/>
    <property type="match status" value="1"/>
</dbReference>
<reference evidence="13 14" key="1">
    <citation type="submission" date="2018-10" db="EMBL/GenBank/DDBJ databases">
        <title>Sequencing the genomes of 1000 actinobacteria strains.</title>
        <authorList>
            <person name="Klenk H.-P."/>
        </authorList>
    </citation>
    <scope>NUCLEOTIDE SEQUENCE [LARGE SCALE GENOMIC DNA]</scope>
    <source>
        <strain evidence="13 14">DSM 43800</strain>
    </source>
</reference>
<evidence type="ECO:0000256" key="6">
    <source>
        <dbReference type="ARBA" id="ARBA00022553"/>
    </source>
</evidence>
<comment type="cofactor">
    <cofactor evidence="1">
        <name>pantetheine 4'-phosphate</name>
        <dbReference type="ChEBI" id="CHEBI:47942"/>
    </cofactor>
</comment>
<dbReference type="Pfam" id="PF00668">
    <property type="entry name" value="Condensation"/>
    <property type="match status" value="1"/>
</dbReference>
<feature type="domain" description="Carrier" evidence="12">
    <location>
        <begin position="1757"/>
        <end position="1831"/>
    </location>
</feature>
<comment type="pathway">
    <text evidence="2">Siderophore biosynthesis; mycobactin biosynthesis.</text>
</comment>
<dbReference type="CDD" id="cd19535">
    <property type="entry name" value="Cyc_NRPS"/>
    <property type="match status" value="1"/>
</dbReference>
<dbReference type="EMBL" id="RBXO01000001">
    <property type="protein sequence ID" value="RKT55152.1"/>
    <property type="molecule type" value="Genomic_DNA"/>
</dbReference>
<dbReference type="PROSITE" id="PS50075">
    <property type="entry name" value="CARRIER"/>
    <property type="match status" value="2"/>
</dbReference>
<dbReference type="SUPFAM" id="SSF51735">
    <property type="entry name" value="NAD(P)-binding Rossmann-fold domains"/>
    <property type="match status" value="1"/>
</dbReference>
<dbReference type="InterPro" id="IPR057737">
    <property type="entry name" value="Condensation_MtbB-like"/>
</dbReference>
<dbReference type="InterPro" id="IPR000873">
    <property type="entry name" value="AMP-dep_synth/lig_dom"/>
</dbReference>
<dbReference type="InterPro" id="IPR029479">
    <property type="entry name" value="Nitroreductase"/>
</dbReference>
<dbReference type="GO" id="GO:0016874">
    <property type="term" value="F:ligase activity"/>
    <property type="evidence" value="ECO:0007669"/>
    <property type="project" value="UniProtKB-KW"/>
</dbReference>
<evidence type="ECO:0000313" key="14">
    <source>
        <dbReference type="Proteomes" id="UP000282084"/>
    </source>
</evidence>
<dbReference type="InterPro" id="IPR001242">
    <property type="entry name" value="Condensation_dom"/>
</dbReference>
<keyword evidence="9" id="KW-0443">Lipid metabolism</keyword>
<evidence type="ECO:0000256" key="7">
    <source>
        <dbReference type="ARBA" id="ARBA00022598"/>
    </source>
</evidence>
<accession>A0A495W0D8</accession>
<protein>
    <recommendedName>
        <fullName evidence="4">Phenyloxazoline synthase MbtB</fullName>
    </recommendedName>
    <alternativeName>
        <fullName evidence="10">Mycobactin synthetase protein B</fullName>
    </alternativeName>
</protein>
<dbReference type="SUPFAM" id="SSF52777">
    <property type="entry name" value="CoA-dependent acyltransferases"/>
    <property type="match status" value="2"/>
</dbReference>
<dbReference type="SUPFAM" id="SSF56801">
    <property type="entry name" value="Acetyl-CoA synthetase-like"/>
    <property type="match status" value="2"/>
</dbReference>
<dbReference type="SMART" id="SM00823">
    <property type="entry name" value="PKS_PP"/>
    <property type="match status" value="2"/>
</dbReference>
<organism evidence="13 14">
    <name type="scientific">Saccharothrix australiensis</name>
    <dbReference type="NCBI Taxonomy" id="2072"/>
    <lineage>
        <taxon>Bacteria</taxon>
        <taxon>Bacillati</taxon>
        <taxon>Actinomycetota</taxon>
        <taxon>Actinomycetes</taxon>
        <taxon>Pseudonocardiales</taxon>
        <taxon>Pseudonocardiaceae</taxon>
        <taxon>Saccharothrix</taxon>
    </lineage>
</organism>
<dbReference type="GO" id="GO:0005737">
    <property type="term" value="C:cytoplasm"/>
    <property type="evidence" value="ECO:0007669"/>
    <property type="project" value="TreeGrafter"/>
</dbReference>
<dbReference type="InterPro" id="IPR023213">
    <property type="entry name" value="CAT-like_dom_sf"/>
</dbReference>
<dbReference type="GO" id="GO:0006631">
    <property type="term" value="P:fatty acid metabolic process"/>
    <property type="evidence" value="ECO:0007669"/>
    <property type="project" value="UniProtKB-KW"/>
</dbReference>
<dbReference type="InterPro" id="IPR042099">
    <property type="entry name" value="ANL_N_sf"/>
</dbReference>
<dbReference type="InterPro" id="IPR000415">
    <property type="entry name" value="Nitroreductase-like"/>
</dbReference>
<dbReference type="Gene3D" id="3.30.559.30">
    <property type="entry name" value="Nonribosomal peptide synthetase, condensation domain"/>
    <property type="match status" value="1"/>
</dbReference>
<sequence>MTSLRTGRSAGHGGRGSAAPPDRWFASVSDQLELRAADRPSARAFTFLPDGETEGGRLTYAELLRRARVVAGELGRRGLAGERALLVYRTGLDFVVSLSGCCYAGVVPVPAPEPAAGSTYRERLAGIAADVRPAVVLTESSVDSAKSFVDGVDAVRTDLLDGAPADAPAPVSPDGVALVQYTSGSTGQPKGVVLSHRNVVENLRLIQAGIGRPFAPDTVVSWLPLFHDMGLFGIVLRALYTGGHAVLMPTGAFLRDPTRWLRAISRYRADVAGGPNFAYELCLRRAERADLDGLDLSCWRTAFNGAEPVRESTVRRFTEVFGAYGLAPEAVWPCYGMAESTLLVAGVQRGERPRFVSLDADRLALGDAVPAGPGGRHTVLPVYELPIPGDAPPGGDPPDGVVPEGVPPGSAPSTAAPRVEVVDPGTGAPLPPGRVGEIWVSGGGVALGYWNAPQESERVFGARLPDGSGPFLRTGDLGCLVDGPPRAVVVTGRLKDVVVVRGRNIYPQDVERAVEAAHEAVRPGGVAAFGVDDGVEEALAVVAEASPGRAGDGRAVAEAVRAAVSSAHGVALGGLAIVRPGGVPRTSSGKVRRGACRSAFLEGRLRVLYQEGPVTPPGLARVADVLAEAGLVGGDRPLSADRRLHALGLDSLKVVALQELVEARLRRRVPLAVLHGCGTVGDLVAALGRLPAEPPVDASSASAARGVAAPTGTALTETVATDRALIDTALIDTALIDTALTDTALIDTALTDTALTDTALTDTAATAPDDGTAFPLTDIQQAYVVGRGLDFAHGGIAAQAYFEYDRTGLDPDRLSAAWHRTVEHHGMLRAVITADGGQRVRPEVERTPIPVDDLRGLPPDRVTAALTATREALSKKARPVDTWPLFDVRLSRMDGDRWRVHVGVDLLIADGRSLLVIVDTWGRYYADPDAELPRPAVGFRDHVEAQRRRRTPRAVEAALAHWRERADRLPPGPRLPEPHVRPPTAAPDFHRFEAEVDRGTWARLRGRAEQAGLTPSAVLAACYAATLRRWSARPDFSLNITFFNRPPTPAGLADVVGEFTSIVPVGVDPAREDLLSSARDIQEQLWSALEHRAVSGIRALQEVSAARGLDEPLVLPFVFTSVLEDVDEAGAWLGTRAHTASQTPQVVLDHQVFTRSGNLLLTWDADRTRFPPGLVEEVVATYTGALRALADPACDWAAPVPVRPPSATPPVTAPAERWTGSLLTRVLAAARRDPSATAVVAGGVRLGYAELLGRAAAVAADLRRAGARPEAPVAVVADKGWQQVVGVLGVLGAGAPYLPVDPDLPPARLAQVFDDSGATLAVTTEGLASSVPWPPGVRTVVVRRDHAAGEHVLPAGEEFHEADDSELAYVIYTSGTTGRPKGVMIEHGAALATVGDVVRRLGIGARDAVLGVTPPTFDLSVFDLFGVLGVGGTLVLPDADRAVDPRHWADLLRAERVTVWNSAPALMRLLLGEVRADTAAALAPLRVIMLSADWIPVGMAARLRRECPDARLVSLGGATEAAIWSVCYPVDRVDPAWPSVPYGTALAGQGCAILDDALRPCPVWVPGELHITGAGLARGYWRDPERTAAAFPVHPGTGERMYRTGDIARWLPDGNVELLGRVDFQIKVHGVRVEPAEIETALADHPGVAAAVVVGAGERDGERRLVAFVVGPADLRPELGRFLSARLPAALVPRDLRFVGELPVTANGKVDRAALQRLADAPPDASATASTGTATGTGTVTGTAADGTAEHAAPGGGVAARVLPELTALAADVLGRAIEPGTDLHELGVGSMDLIRLVNAVERRFGVRPPVRDVLRAPTLAGLAGLLGSAPAGPRRAEVFADAAERSDHVRRRVAWREFDGGRLRLHLPGHPSSADDGRRTTRDFAPEPVPLDRWSAWLGALRAQRQAESAVKLRYPSAGGAYPVQTYLHVKPGRVEGLAAGLYYYDPRGHALVMLRADHALPSDIHWPTNRGVFERAAFSVFLVASMAAIEPLYGDLARDFCLVEAGAMTQLLMAEGNRLGVGLCPIGAVTPTPVLRDLGLSGPHELVASMVGGAPAPEGADGVAESAAAPRLAETPAPRHAEAPTPHHAEVPAAHHVEVSAGGGHHEAPRRSPTPTALRDARSVVVTGATGFLGGRVVAELLRCGVEHVHCVVRAPDRDEAVAKLARALEPTGVAVDERVVPVPGDLRLPRFGLDDAAWAALAERADVVVHNGAVVNWLADYRGLAPVNVGATGQALELAGPDRPLVHVSTVGVFPFGGGAARVVREDDPPGDERQLFGGYTRTKRAAEQLVVAARRRGSPVTVARPGTITGHSRTGRFNQASFLDRMLVGCIHLGCAPDLDMWVDMSPVDAVASSLVHLPLGGTYHLTNPRPAPLARVLAWLGECGYPLRTLPFDRWRAFALDSPGFADNALHPFEGFLAAAAEEHLAMPRFDCAATSTALAGAGVRWPPVDGELVARYLDTYARAGLIPTPARGR</sequence>
<dbReference type="GO" id="GO:0044550">
    <property type="term" value="P:secondary metabolite biosynthetic process"/>
    <property type="evidence" value="ECO:0007669"/>
    <property type="project" value="TreeGrafter"/>
</dbReference>
<dbReference type="FunFam" id="3.30.559.10:FF:000023">
    <property type="entry name" value="Non-ribosomal peptide synthetase"/>
    <property type="match status" value="1"/>
</dbReference>
<feature type="region of interest" description="Disordered" evidence="11">
    <location>
        <begin position="1721"/>
        <end position="1752"/>
    </location>
</feature>
<evidence type="ECO:0000256" key="2">
    <source>
        <dbReference type="ARBA" id="ARBA00005102"/>
    </source>
</evidence>
<dbReference type="NCBIfam" id="TIGR01733">
    <property type="entry name" value="AA-adenyl-dom"/>
    <property type="match status" value="1"/>
</dbReference>
<evidence type="ECO:0000259" key="12">
    <source>
        <dbReference type="PROSITE" id="PS50075"/>
    </source>
</evidence>
<comment type="caution">
    <text evidence="13">The sequence shown here is derived from an EMBL/GenBank/DDBJ whole genome shotgun (WGS) entry which is preliminary data.</text>
</comment>
<dbReference type="InterPro" id="IPR045851">
    <property type="entry name" value="AMP-bd_C_sf"/>
</dbReference>
<dbReference type="InterPro" id="IPR040097">
    <property type="entry name" value="FAAL/FAAC"/>
</dbReference>
<feature type="region of interest" description="Disordered" evidence="11">
    <location>
        <begin position="386"/>
        <end position="421"/>
    </location>
</feature>
<dbReference type="GO" id="GO:0071766">
    <property type="term" value="P:Actinobacterium-type cell wall biogenesis"/>
    <property type="evidence" value="ECO:0007669"/>
    <property type="project" value="UniProtKB-ARBA"/>
</dbReference>
<feature type="domain" description="Carrier" evidence="12">
    <location>
        <begin position="616"/>
        <end position="691"/>
    </location>
</feature>
<dbReference type="InterPro" id="IPR020845">
    <property type="entry name" value="AMP-binding_CS"/>
</dbReference>
<name>A0A495W0D8_9PSEU</name>
<evidence type="ECO:0000256" key="4">
    <source>
        <dbReference type="ARBA" id="ARBA00016743"/>
    </source>
</evidence>
<proteinExistence type="inferred from homology"/>
<dbReference type="GO" id="GO:0043041">
    <property type="term" value="P:amino acid activation for nonribosomal peptide biosynthetic process"/>
    <property type="evidence" value="ECO:0007669"/>
    <property type="project" value="TreeGrafter"/>
</dbReference>
<keyword evidence="5" id="KW-0596">Phosphopantetheine</keyword>
<evidence type="ECO:0000256" key="3">
    <source>
        <dbReference type="ARBA" id="ARBA00007380"/>
    </source>
</evidence>
<dbReference type="SUPFAM" id="SSF47336">
    <property type="entry name" value="ACP-like"/>
    <property type="match status" value="2"/>
</dbReference>
<dbReference type="Pfam" id="PF13193">
    <property type="entry name" value="AMP-binding_C"/>
    <property type="match status" value="1"/>
</dbReference>
<dbReference type="CDD" id="cd05235">
    <property type="entry name" value="SDR_e1"/>
    <property type="match status" value="1"/>
</dbReference>
<dbReference type="CDD" id="cd02142">
    <property type="entry name" value="McbC_SagB-like_oxidoreductase"/>
    <property type="match status" value="1"/>
</dbReference>
<dbReference type="Gene3D" id="3.40.109.10">
    <property type="entry name" value="NADH Oxidase"/>
    <property type="match status" value="1"/>
</dbReference>
<dbReference type="InterPro" id="IPR010080">
    <property type="entry name" value="Thioester_reductase-like_dom"/>
</dbReference>
<feature type="region of interest" description="Disordered" evidence="11">
    <location>
        <begin position="1"/>
        <end position="23"/>
    </location>
</feature>
<dbReference type="InterPro" id="IPR009081">
    <property type="entry name" value="PP-bd_ACP"/>
</dbReference>